<reference evidence="2" key="2">
    <citation type="submission" date="2018-08" db="UniProtKB">
        <authorList>
            <consortium name="EnsemblPlants"/>
        </authorList>
    </citation>
    <scope>IDENTIFICATION</scope>
    <source>
        <strain evidence="2">Yugu1</strain>
    </source>
</reference>
<reference evidence="3" key="1">
    <citation type="journal article" date="2012" name="Nat. Biotechnol.">
        <title>Reference genome sequence of the model plant Setaria.</title>
        <authorList>
            <person name="Bennetzen J.L."/>
            <person name="Schmutz J."/>
            <person name="Wang H."/>
            <person name="Percifield R."/>
            <person name="Hawkins J."/>
            <person name="Pontaroli A.C."/>
            <person name="Estep M."/>
            <person name="Feng L."/>
            <person name="Vaughn J.N."/>
            <person name="Grimwood J."/>
            <person name="Jenkins J."/>
            <person name="Barry K."/>
            <person name="Lindquist E."/>
            <person name="Hellsten U."/>
            <person name="Deshpande S."/>
            <person name="Wang X."/>
            <person name="Wu X."/>
            <person name="Mitros T."/>
            <person name="Triplett J."/>
            <person name="Yang X."/>
            <person name="Ye C.Y."/>
            <person name="Mauro-Herrera M."/>
            <person name="Wang L."/>
            <person name="Li P."/>
            <person name="Sharma M."/>
            <person name="Sharma R."/>
            <person name="Ronald P.C."/>
            <person name="Panaud O."/>
            <person name="Kellogg E.A."/>
            <person name="Brutnell T.P."/>
            <person name="Doust A.N."/>
            <person name="Tuskan G.A."/>
            <person name="Rokhsar D."/>
            <person name="Devos K.M."/>
        </authorList>
    </citation>
    <scope>NUCLEOTIDE SEQUENCE [LARGE SCALE GENOMIC DNA]</scope>
    <source>
        <strain evidence="3">cv. Yugu1</strain>
    </source>
</reference>
<name>K3YLA5_SETIT</name>
<evidence type="ECO:0000313" key="3">
    <source>
        <dbReference type="Proteomes" id="UP000004995"/>
    </source>
</evidence>
<keyword evidence="1" id="KW-0472">Membrane</keyword>
<keyword evidence="1" id="KW-0812">Transmembrane</keyword>
<sequence>MFLFKLKRPNLFEMWLDMFGLAWRWNSGFFFTNLVLYLGYLVMVGYVCVDLALLIRLPLFQSDVFVCEHRIRSLVLCGFMYVLVSGMKNREAHFTFAVEHQGCSVGMIFCSRRCKLLPTAVLTQRVVTMMPMYQIK</sequence>
<proteinExistence type="predicted"/>
<evidence type="ECO:0000256" key="1">
    <source>
        <dbReference type="SAM" id="Phobius"/>
    </source>
</evidence>
<organism evidence="2 3">
    <name type="scientific">Setaria italica</name>
    <name type="common">Foxtail millet</name>
    <name type="synonym">Panicum italicum</name>
    <dbReference type="NCBI Taxonomy" id="4555"/>
    <lineage>
        <taxon>Eukaryota</taxon>
        <taxon>Viridiplantae</taxon>
        <taxon>Streptophyta</taxon>
        <taxon>Embryophyta</taxon>
        <taxon>Tracheophyta</taxon>
        <taxon>Spermatophyta</taxon>
        <taxon>Magnoliopsida</taxon>
        <taxon>Liliopsida</taxon>
        <taxon>Poales</taxon>
        <taxon>Poaceae</taxon>
        <taxon>PACMAD clade</taxon>
        <taxon>Panicoideae</taxon>
        <taxon>Panicodae</taxon>
        <taxon>Paniceae</taxon>
        <taxon>Cenchrinae</taxon>
        <taxon>Setaria</taxon>
    </lineage>
</organism>
<dbReference type="HOGENOM" id="CLU_1879021_0_0_1"/>
<feature type="transmembrane region" description="Helical" evidence="1">
    <location>
        <begin position="71"/>
        <end position="87"/>
    </location>
</feature>
<dbReference type="InParanoid" id="K3YLA5"/>
<protein>
    <submittedName>
        <fullName evidence="2">Uncharacterized protein</fullName>
    </submittedName>
</protein>
<keyword evidence="3" id="KW-1185">Reference proteome</keyword>
<accession>K3YLA5</accession>
<dbReference type="AlphaFoldDB" id="K3YLA5"/>
<dbReference type="EMBL" id="AGNK02003599">
    <property type="status" value="NOT_ANNOTATED_CDS"/>
    <property type="molecule type" value="Genomic_DNA"/>
</dbReference>
<keyword evidence="1" id="KW-1133">Transmembrane helix</keyword>
<dbReference type="Gramene" id="KQL01044">
    <property type="protein sequence ID" value="KQL01044"/>
    <property type="gene ID" value="SETIT_015028mg"/>
</dbReference>
<evidence type="ECO:0000313" key="2">
    <source>
        <dbReference type="EnsemblPlants" id="KQL01044"/>
    </source>
</evidence>
<dbReference type="EnsemblPlants" id="KQL01044">
    <property type="protein sequence ID" value="KQL01044"/>
    <property type="gene ID" value="SETIT_015028mg"/>
</dbReference>
<feature type="transmembrane region" description="Helical" evidence="1">
    <location>
        <begin position="37"/>
        <end position="59"/>
    </location>
</feature>
<dbReference type="Proteomes" id="UP000004995">
    <property type="component" value="Unassembled WGS sequence"/>
</dbReference>